<dbReference type="AlphaFoldDB" id="A0AA38P8A0"/>
<evidence type="ECO:0000313" key="2">
    <source>
        <dbReference type="Proteomes" id="UP001163846"/>
    </source>
</evidence>
<organism evidence="1 2">
    <name type="scientific">Lentinula raphanica</name>
    <dbReference type="NCBI Taxonomy" id="153919"/>
    <lineage>
        <taxon>Eukaryota</taxon>
        <taxon>Fungi</taxon>
        <taxon>Dikarya</taxon>
        <taxon>Basidiomycota</taxon>
        <taxon>Agaricomycotina</taxon>
        <taxon>Agaricomycetes</taxon>
        <taxon>Agaricomycetidae</taxon>
        <taxon>Agaricales</taxon>
        <taxon>Marasmiineae</taxon>
        <taxon>Omphalotaceae</taxon>
        <taxon>Lentinula</taxon>
    </lineage>
</organism>
<dbReference type="EMBL" id="MU806197">
    <property type="protein sequence ID" value="KAJ3838177.1"/>
    <property type="molecule type" value="Genomic_DNA"/>
</dbReference>
<sequence>MAANHTSETQRDGWIELVDELYKLFLASPFHNEEQDVRNFWASVTGMHTDHAADQKKLFELLRDFKQRLERERRGERILLQMESTDLVPLLFRISQEAVDRAGGIPAWERLSETEQKSLHQEMYLQAVTEIGEADFEKLSPEEKGSVDLFLWAGCCMHKDMNAFKGAVTAMEAFTQSHGGKRSTRFTLQ</sequence>
<dbReference type="Proteomes" id="UP001163846">
    <property type="component" value="Unassembled WGS sequence"/>
</dbReference>
<accession>A0AA38P8A0</accession>
<evidence type="ECO:0000313" key="1">
    <source>
        <dbReference type="EMBL" id="KAJ3838177.1"/>
    </source>
</evidence>
<comment type="caution">
    <text evidence="1">The sequence shown here is derived from an EMBL/GenBank/DDBJ whole genome shotgun (WGS) entry which is preliminary data.</text>
</comment>
<gene>
    <name evidence="1" type="ORF">F5878DRAFT_181953</name>
</gene>
<reference evidence="1" key="1">
    <citation type="submission" date="2022-08" db="EMBL/GenBank/DDBJ databases">
        <authorList>
            <consortium name="DOE Joint Genome Institute"/>
            <person name="Min B."/>
            <person name="Riley R."/>
            <person name="Sierra-Patev S."/>
            <person name="Naranjo-Ortiz M."/>
            <person name="Looney B."/>
            <person name="Konkel Z."/>
            <person name="Slot J.C."/>
            <person name="Sakamoto Y."/>
            <person name="Steenwyk J.L."/>
            <person name="Rokas A."/>
            <person name="Carro J."/>
            <person name="Camarero S."/>
            <person name="Ferreira P."/>
            <person name="Molpeceres G."/>
            <person name="Ruiz-Duenas F.J."/>
            <person name="Serrano A."/>
            <person name="Henrissat B."/>
            <person name="Drula E."/>
            <person name="Hughes K.W."/>
            <person name="Mata J.L."/>
            <person name="Ishikawa N.K."/>
            <person name="Vargas-Isla R."/>
            <person name="Ushijima S."/>
            <person name="Smith C.A."/>
            <person name="Ahrendt S."/>
            <person name="Andreopoulos W."/>
            <person name="He G."/>
            <person name="Labutti K."/>
            <person name="Lipzen A."/>
            <person name="Ng V."/>
            <person name="Sandor L."/>
            <person name="Barry K."/>
            <person name="Martinez A.T."/>
            <person name="Xiao Y."/>
            <person name="Gibbons J.G."/>
            <person name="Terashima K."/>
            <person name="Hibbett D.S."/>
            <person name="Grigoriev I.V."/>
        </authorList>
    </citation>
    <scope>NUCLEOTIDE SEQUENCE</scope>
    <source>
        <strain evidence="1">TFB9207</strain>
    </source>
</reference>
<proteinExistence type="predicted"/>
<protein>
    <submittedName>
        <fullName evidence="1">Uncharacterized protein</fullName>
    </submittedName>
</protein>
<keyword evidence="2" id="KW-1185">Reference proteome</keyword>
<name>A0AA38P8A0_9AGAR</name>